<evidence type="ECO:0000313" key="1">
    <source>
        <dbReference type="EMBL" id="CDW60976.1"/>
    </source>
</evidence>
<reference evidence="1" key="1">
    <citation type="submission" date="2014-01" db="EMBL/GenBank/DDBJ databases">
        <authorList>
            <person name="Aslett M."/>
        </authorList>
    </citation>
    <scope>NUCLEOTIDE SEQUENCE</scope>
</reference>
<sequence>MSAPRRRCHRPLQVAVFRAFQFAPGRYANARKTNQQDSLRITPWHSSR</sequence>
<organism evidence="1 2">
    <name type="scientific">Trichuris trichiura</name>
    <name type="common">Whipworm</name>
    <name type="synonym">Trichocephalus trichiurus</name>
    <dbReference type="NCBI Taxonomy" id="36087"/>
    <lineage>
        <taxon>Eukaryota</taxon>
        <taxon>Metazoa</taxon>
        <taxon>Ecdysozoa</taxon>
        <taxon>Nematoda</taxon>
        <taxon>Enoplea</taxon>
        <taxon>Dorylaimia</taxon>
        <taxon>Trichinellida</taxon>
        <taxon>Trichuridae</taxon>
        <taxon>Trichuris</taxon>
    </lineage>
</organism>
<gene>
    <name evidence="1" type="ORF">TTRE_0000938401</name>
</gene>
<reference evidence="1" key="2">
    <citation type="submission" date="2014-03" db="EMBL/GenBank/DDBJ databases">
        <title>The whipworm genome and dual-species transcriptomics of an intimate host-pathogen interaction.</title>
        <authorList>
            <person name="Foth B.J."/>
            <person name="Tsai I.J."/>
            <person name="Reid A.J."/>
            <person name="Bancroft A.J."/>
            <person name="Nichol S."/>
            <person name="Tracey A."/>
            <person name="Holroyd N."/>
            <person name="Cotton J.A."/>
            <person name="Stanley E.J."/>
            <person name="Zarowiecki M."/>
            <person name="Liu J.Z."/>
            <person name="Huckvale T."/>
            <person name="Cooper P.J."/>
            <person name="Grencis R.K."/>
            <person name="Berriman M."/>
        </authorList>
    </citation>
    <scope>NUCLEOTIDE SEQUENCE [LARGE SCALE GENOMIC DNA]</scope>
</reference>
<proteinExistence type="predicted"/>
<name>A0A077ZKV0_TRITR</name>
<evidence type="ECO:0000313" key="2">
    <source>
        <dbReference type="Proteomes" id="UP000030665"/>
    </source>
</evidence>
<protein>
    <submittedName>
        <fullName evidence="1">Uncharacterized protein</fullName>
    </submittedName>
</protein>
<dbReference type="AlphaFoldDB" id="A0A077ZKV0"/>
<dbReference type="Proteomes" id="UP000030665">
    <property type="component" value="Unassembled WGS sequence"/>
</dbReference>
<dbReference type="EMBL" id="HG807636">
    <property type="protein sequence ID" value="CDW60976.1"/>
    <property type="molecule type" value="Genomic_DNA"/>
</dbReference>
<accession>A0A077ZKV0</accession>
<keyword evidence="2" id="KW-1185">Reference proteome</keyword>